<protein>
    <submittedName>
        <fullName evidence="1">Uncharacterized protein</fullName>
    </submittedName>
</protein>
<reference evidence="1" key="1">
    <citation type="submission" date="2022-10" db="EMBL/GenBank/DDBJ databases">
        <title>Genome sequences of endogenous nimaviruses in decapod crustaceans.</title>
        <authorList>
            <person name="Kawato S."/>
            <person name="Nozaki R."/>
            <person name="Kondo H."/>
            <person name="Hirono I."/>
        </authorList>
    </citation>
    <scope>NUCLEOTIDE SEQUENCE</scope>
    <source>
        <strain evidence="1">Mikawa-1</strain>
    </source>
</reference>
<dbReference type="EMBL" id="LC738876">
    <property type="protein sequence ID" value="BDT62624.1"/>
    <property type="molecule type" value="Genomic_DNA"/>
</dbReference>
<organism evidence="1">
    <name type="scientific">Metapenaeus ensis majanivirus</name>
    <dbReference type="NCBI Taxonomy" id="2984279"/>
    <lineage>
        <taxon>Viruses</taxon>
        <taxon>Viruses incertae sedis</taxon>
        <taxon>Naldaviricetes</taxon>
        <taxon>Nimaviridae</taxon>
    </lineage>
</organism>
<accession>A0A9C7C8Q4</accession>
<proteinExistence type="predicted"/>
<evidence type="ECO:0000313" key="1">
    <source>
        <dbReference type="EMBL" id="BDT62624.1"/>
    </source>
</evidence>
<name>A0A9C7C8Q4_9VIRU</name>
<sequence length="218" mass="25797">MSNNIQVDKNNIVLKSVNPSIITANDIENIVGEALDYQSHLDKRTSPWEKDYWSENELECFNIEADAVDRVYDIGFTDSNDSRRTYDLMVRVIYKGKFVYANLYAIREEDIWEGEIYVTLDANIFWKSMVSSCYEYDKIWKMMNEDGFHMEQLSEFDLLPSSLWRNVPTLKHLCHVKVYYEREKLQELANHQLPDVLAKSVRDYIQVEGTKKHFNELI</sequence>